<evidence type="ECO:0000313" key="1">
    <source>
        <dbReference type="EMBL" id="OLQ04237.1"/>
    </source>
</evidence>
<accession>A0A1Q9E9Z8</accession>
<reference evidence="1 2" key="1">
    <citation type="submission" date="2016-02" db="EMBL/GenBank/DDBJ databases">
        <title>Genome analysis of coral dinoflagellate symbionts highlights evolutionary adaptations to a symbiotic lifestyle.</title>
        <authorList>
            <person name="Aranda M."/>
            <person name="Li Y."/>
            <person name="Liew Y.J."/>
            <person name="Baumgarten S."/>
            <person name="Simakov O."/>
            <person name="Wilson M."/>
            <person name="Piel J."/>
            <person name="Ashoor H."/>
            <person name="Bougouffa S."/>
            <person name="Bajic V.B."/>
            <person name="Ryu T."/>
            <person name="Ravasi T."/>
            <person name="Bayer T."/>
            <person name="Micklem G."/>
            <person name="Kim H."/>
            <person name="Bhak J."/>
            <person name="Lajeunesse T.C."/>
            <person name="Voolstra C.R."/>
        </authorList>
    </citation>
    <scope>NUCLEOTIDE SEQUENCE [LARGE SCALE GENOMIC DNA]</scope>
    <source>
        <strain evidence="1 2">CCMP2467</strain>
    </source>
</reference>
<protein>
    <submittedName>
        <fullName evidence="1">Uncharacterized protein</fullName>
    </submittedName>
</protein>
<keyword evidence="2" id="KW-1185">Reference proteome</keyword>
<evidence type="ECO:0000313" key="2">
    <source>
        <dbReference type="Proteomes" id="UP000186817"/>
    </source>
</evidence>
<comment type="caution">
    <text evidence="1">The sequence shown here is derived from an EMBL/GenBank/DDBJ whole genome shotgun (WGS) entry which is preliminary data.</text>
</comment>
<gene>
    <name evidence="1" type="ORF">AK812_SmicGene12696</name>
</gene>
<proteinExistence type="predicted"/>
<name>A0A1Q9E9Z8_SYMMI</name>
<dbReference type="EMBL" id="LSRX01000215">
    <property type="protein sequence ID" value="OLQ04237.1"/>
    <property type="molecule type" value="Genomic_DNA"/>
</dbReference>
<organism evidence="1 2">
    <name type="scientific">Symbiodinium microadriaticum</name>
    <name type="common">Dinoflagellate</name>
    <name type="synonym">Zooxanthella microadriatica</name>
    <dbReference type="NCBI Taxonomy" id="2951"/>
    <lineage>
        <taxon>Eukaryota</taxon>
        <taxon>Sar</taxon>
        <taxon>Alveolata</taxon>
        <taxon>Dinophyceae</taxon>
        <taxon>Suessiales</taxon>
        <taxon>Symbiodiniaceae</taxon>
        <taxon>Symbiodinium</taxon>
    </lineage>
</organism>
<sequence>MEECLGWIDHPQQALPLNAAEFERMIWEAVSMEAARGSSQSSSSMLPAPNNSLAVLLQPNLPADVEAVTAALPGYPPSVVHGLRRRVWRTHLRRIGYYPDQRPREDSWIARPLYMVQVNSSVPVLNWPDEEPRLTPPHVLRQNFGMVEMMNIPLAMVMMQLGVWVASAVAVEMVKADIVYYTFIALPNYMLHLSVCKLSEPLEQYVEAALLQLEDTPQGVCRLCFWPYGCVRVEQWVLRLQAILCAALLQEYWLSRPVTGQPVYP</sequence>
<dbReference type="Proteomes" id="UP000186817">
    <property type="component" value="Unassembled WGS sequence"/>
</dbReference>
<dbReference type="AlphaFoldDB" id="A0A1Q9E9Z8"/>